<gene>
    <name evidence="2" type="ORF">Dasosvirus4_33</name>
</gene>
<protein>
    <submittedName>
        <fullName evidence="2">Uncharacterized protein</fullName>
    </submittedName>
</protein>
<evidence type="ECO:0000313" key="2">
    <source>
        <dbReference type="EMBL" id="AYV77512.1"/>
    </source>
</evidence>
<accession>A0A3G4ZRH4</accession>
<feature type="compositionally biased region" description="Low complexity" evidence="1">
    <location>
        <begin position="38"/>
        <end position="48"/>
    </location>
</feature>
<feature type="region of interest" description="Disordered" evidence="1">
    <location>
        <begin position="1"/>
        <end position="48"/>
    </location>
</feature>
<proteinExistence type="predicted"/>
<sequence length="48" mass="4820">MIASATRTDSTINETKSTKDNESGSGSVAGIDETSFVSSSDDSSSSGD</sequence>
<dbReference type="EMBL" id="MK072045">
    <property type="protein sequence ID" value="AYV77512.1"/>
    <property type="molecule type" value="Genomic_DNA"/>
</dbReference>
<feature type="compositionally biased region" description="Polar residues" evidence="1">
    <location>
        <begin position="1"/>
        <end position="15"/>
    </location>
</feature>
<organism evidence="2">
    <name type="scientific">Dasosvirus sp</name>
    <dbReference type="NCBI Taxonomy" id="2487764"/>
    <lineage>
        <taxon>Viruses</taxon>
        <taxon>Varidnaviria</taxon>
        <taxon>Bamfordvirae</taxon>
        <taxon>Nucleocytoviricota</taxon>
        <taxon>Megaviricetes</taxon>
        <taxon>Imitervirales</taxon>
        <taxon>Mimiviridae</taxon>
        <taxon>Klosneuvirinae</taxon>
    </lineage>
</organism>
<name>A0A3G4ZRH4_9VIRU</name>
<reference evidence="2" key="1">
    <citation type="submission" date="2018-10" db="EMBL/GenBank/DDBJ databases">
        <title>Hidden diversity of soil giant viruses.</title>
        <authorList>
            <person name="Schulz F."/>
            <person name="Alteio L."/>
            <person name="Goudeau D."/>
            <person name="Ryan E.M."/>
            <person name="Malmstrom R.R."/>
            <person name="Blanchard J."/>
            <person name="Woyke T."/>
        </authorList>
    </citation>
    <scope>NUCLEOTIDE SEQUENCE</scope>
    <source>
        <strain evidence="2">DSV1</strain>
    </source>
</reference>
<evidence type="ECO:0000256" key="1">
    <source>
        <dbReference type="SAM" id="MobiDB-lite"/>
    </source>
</evidence>